<dbReference type="InterPro" id="IPR038765">
    <property type="entry name" value="Papain-like_cys_pep_sf"/>
</dbReference>
<comment type="similarity">
    <text evidence="2 7">Belongs to the peptidase C19 family.</text>
</comment>
<evidence type="ECO:0000256" key="3">
    <source>
        <dbReference type="ARBA" id="ARBA00022670"/>
    </source>
</evidence>
<keyword evidence="10" id="KW-1185">Reference proteome</keyword>
<accession>A0A6P5GZG4</accession>
<evidence type="ECO:0000256" key="1">
    <source>
        <dbReference type="ARBA" id="ARBA00000707"/>
    </source>
</evidence>
<dbReference type="Gene3D" id="3.90.70.10">
    <property type="entry name" value="Cysteine proteinases"/>
    <property type="match status" value="1"/>
</dbReference>
<keyword evidence="8" id="KW-0472">Membrane</keyword>
<dbReference type="InterPro" id="IPR001394">
    <property type="entry name" value="Peptidase_C19_UCH"/>
</dbReference>
<proteinExistence type="inferred from homology"/>
<evidence type="ECO:0000256" key="7">
    <source>
        <dbReference type="RuleBase" id="RU366025"/>
    </source>
</evidence>
<keyword evidence="8" id="KW-0812">Transmembrane</keyword>
<dbReference type="InterPro" id="IPR028889">
    <property type="entry name" value="USP"/>
</dbReference>
<keyword evidence="4 7" id="KW-0833">Ubl conjugation pathway</keyword>
<dbReference type="OrthoDB" id="2248014at2759"/>
<sequence length="593" mass="66808">MKHRKIPTVNQLIGKLKSGYEFLSQIQRLPPSRYNFVATILGVGVGVAGLFMALQNCKNSHFGIPWVSQRKDSSERIFYVGGLQNLGNNCFLNVILQALASCSSFLPFLQNVLETDELNEEEVERMPLIVALCSLLEELCIIHDERTVLNPRRVMCALSLYTNNFNLTRQQDASEAFIHLLSSLKNESSHNYVPHSSSLANITSSSSRIYNRKAGDQHEFQRWRQILFGPFDGTIGSILTCRSCSSLLSVYFESFHCLPLSPVLDRSENIIDGCTLTDCLKHFTAVEHLESYHCSRCWHIAVIKHLSLKSEKDEEKINKLSSCVNHDSCSCRDLFHKEEITWSGFSHASKQLIITCYPQILCIYIQRASMNISGEFVKRQGHISFPLFLDLLPFMAVASTLVQETSMENMKNQWTGRQQEFALQQSQINKQLTMQMLPPIFRIIEQTASVEALLRNNSEKSTNHSDGDSDVKYNLGISKEDAVHGSKVVSSGLDLPFVCSVEEAGSCEKENAIETGDAVTSKSSMYRLSSVVEHYGRYGGGHYAAYRRAMSDSLAEPIEGNCLWFYTSDREVSQVSEETVLAAEATLLFYERI</sequence>
<evidence type="ECO:0000313" key="11">
    <source>
        <dbReference type="RefSeq" id="XP_020111150.1"/>
    </source>
</evidence>
<dbReference type="RefSeq" id="XP_020111150.1">
    <property type="nucleotide sequence ID" value="XM_020255561.1"/>
</dbReference>
<dbReference type="PANTHER" id="PTHR24006:SF888">
    <property type="entry name" value="UBIQUITIN CARBOXYL-TERMINAL HYDROLASE 30"/>
    <property type="match status" value="1"/>
</dbReference>
<dbReference type="PROSITE" id="PS00972">
    <property type="entry name" value="USP_1"/>
    <property type="match status" value="1"/>
</dbReference>
<keyword evidence="8" id="KW-1133">Transmembrane helix</keyword>
<feature type="domain" description="USP" evidence="9">
    <location>
        <begin position="81"/>
        <end position="593"/>
    </location>
</feature>
<dbReference type="InterPro" id="IPR050164">
    <property type="entry name" value="Peptidase_C19"/>
</dbReference>
<keyword evidence="6 7" id="KW-0788">Thiol protease</keyword>
<evidence type="ECO:0000256" key="6">
    <source>
        <dbReference type="ARBA" id="ARBA00022807"/>
    </source>
</evidence>
<comment type="catalytic activity">
    <reaction evidence="1 7">
        <text>Thiol-dependent hydrolysis of ester, thioester, amide, peptide and isopeptide bonds formed by the C-terminal Gly of ubiquitin (a 76-residue protein attached to proteins as an intracellular targeting signal).</text>
        <dbReference type="EC" id="3.4.19.12"/>
    </reaction>
</comment>
<feature type="transmembrane region" description="Helical" evidence="8">
    <location>
        <begin position="34"/>
        <end position="54"/>
    </location>
</feature>
<dbReference type="GeneID" id="109726125"/>
<organism evidence="10 11">
    <name type="scientific">Ananas comosus</name>
    <name type="common">Pineapple</name>
    <name type="synonym">Ananas ananas</name>
    <dbReference type="NCBI Taxonomy" id="4615"/>
    <lineage>
        <taxon>Eukaryota</taxon>
        <taxon>Viridiplantae</taxon>
        <taxon>Streptophyta</taxon>
        <taxon>Embryophyta</taxon>
        <taxon>Tracheophyta</taxon>
        <taxon>Spermatophyta</taxon>
        <taxon>Magnoliopsida</taxon>
        <taxon>Liliopsida</taxon>
        <taxon>Poales</taxon>
        <taxon>Bromeliaceae</taxon>
        <taxon>Bromelioideae</taxon>
        <taxon>Ananas</taxon>
    </lineage>
</organism>
<dbReference type="SUPFAM" id="SSF54001">
    <property type="entry name" value="Cysteine proteinases"/>
    <property type="match status" value="1"/>
</dbReference>
<keyword evidence="3 7" id="KW-0645">Protease</keyword>
<dbReference type="CDD" id="cd02662">
    <property type="entry name" value="Peptidase_C19F"/>
    <property type="match status" value="1"/>
</dbReference>
<evidence type="ECO:0000256" key="8">
    <source>
        <dbReference type="SAM" id="Phobius"/>
    </source>
</evidence>
<dbReference type="EC" id="3.4.19.12" evidence="7"/>
<name>A0A6P5GZG4_ANACO</name>
<protein>
    <recommendedName>
        <fullName evidence="7">Ubiquitin carboxyl-terminal hydrolase</fullName>
        <ecNumber evidence="7">3.4.19.12</ecNumber>
    </recommendedName>
</protein>
<dbReference type="GO" id="GO:0004843">
    <property type="term" value="F:cysteine-type deubiquitinase activity"/>
    <property type="evidence" value="ECO:0007669"/>
    <property type="project" value="UniProtKB-UniRule"/>
</dbReference>
<evidence type="ECO:0000256" key="4">
    <source>
        <dbReference type="ARBA" id="ARBA00022786"/>
    </source>
</evidence>
<dbReference type="PANTHER" id="PTHR24006">
    <property type="entry name" value="UBIQUITIN CARBOXYL-TERMINAL HYDROLASE"/>
    <property type="match status" value="1"/>
</dbReference>
<reference evidence="11" key="2">
    <citation type="submission" date="2025-08" db="UniProtKB">
        <authorList>
            <consortium name="RefSeq"/>
        </authorList>
    </citation>
    <scope>IDENTIFICATION</scope>
    <source>
        <tissue evidence="11">Leaf</tissue>
    </source>
</reference>
<evidence type="ECO:0000313" key="10">
    <source>
        <dbReference type="Proteomes" id="UP000515123"/>
    </source>
</evidence>
<evidence type="ECO:0000256" key="2">
    <source>
        <dbReference type="ARBA" id="ARBA00009085"/>
    </source>
</evidence>
<gene>
    <name evidence="11" type="primary">LOC109726125</name>
</gene>
<evidence type="ECO:0000256" key="5">
    <source>
        <dbReference type="ARBA" id="ARBA00022801"/>
    </source>
</evidence>
<dbReference type="Pfam" id="PF00443">
    <property type="entry name" value="UCH"/>
    <property type="match status" value="1"/>
</dbReference>
<reference evidence="10" key="1">
    <citation type="journal article" date="2015" name="Nat. Genet.">
        <title>The pineapple genome and the evolution of CAM photosynthesis.</title>
        <authorList>
            <person name="Ming R."/>
            <person name="VanBuren R."/>
            <person name="Wai C.M."/>
            <person name="Tang H."/>
            <person name="Schatz M.C."/>
            <person name="Bowers J.E."/>
            <person name="Lyons E."/>
            <person name="Wang M.L."/>
            <person name="Chen J."/>
            <person name="Biggers E."/>
            <person name="Zhang J."/>
            <person name="Huang L."/>
            <person name="Zhang L."/>
            <person name="Miao W."/>
            <person name="Zhang J."/>
            <person name="Ye Z."/>
            <person name="Miao C."/>
            <person name="Lin Z."/>
            <person name="Wang H."/>
            <person name="Zhou H."/>
            <person name="Yim W.C."/>
            <person name="Priest H.D."/>
            <person name="Zheng C."/>
            <person name="Woodhouse M."/>
            <person name="Edger P.P."/>
            <person name="Guyot R."/>
            <person name="Guo H.B."/>
            <person name="Guo H."/>
            <person name="Zheng G."/>
            <person name="Singh R."/>
            <person name="Sharma A."/>
            <person name="Min X."/>
            <person name="Zheng Y."/>
            <person name="Lee H."/>
            <person name="Gurtowski J."/>
            <person name="Sedlazeck F.J."/>
            <person name="Harkess A."/>
            <person name="McKain M.R."/>
            <person name="Liao Z."/>
            <person name="Fang J."/>
            <person name="Liu J."/>
            <person name="Zhang X."/>
            <person name="Zhang Q."/>
            <person name="Hu W."/>
            <person name="Qin Y."/>
            <person name="Wang K."/>
            <person name="Chen L.Y."/>
            <person name="Shirley N."/>
            <person name="Lin Y.R."/>
            <person name="Liu L.Y."/>
            <person name="Hernandez A.G."/>
            <person name="Wright C.L."/>
            <person name="Bulone V."/>
            <person name="Tuskan G.A."/>
            <person name="Heath K."/>
            <person name="Zee F."/>
            <person name="Moore P.H."/>
            <person name="Sunkar R."/>
            <person name="Leebens-Mack J.H."/>
            <person name="Mockler T."/>
            <person name="Bennetzen J.L."/>
            <person name="Freeling M."/>
            <person name="Sankoff D."/>
            <person name="Paterson A.H."/>
            <person name="Zhu X."/>
            <person name="Yang X."/>
            <person name="Smith J.A."/>
            <person name="Cushman J.C."/>
            <person name="Paull R.E."/>
            <person name="Yu Q."/>
        </authorList>
    </citation>
    <scope>NUCLEOTIDE SEQUENCE [LARGE SCALE GENOMIC DNA]</scope>
    <source>
        <strain evidence="10">cv. F153</strain>
    </source>
</reference>
<dbReference type="PROSITE" id="PS50235">
    <property type="entry name" value="USP_3"/>
    <property type="match status" value="1"/>
</dbReference>
<evidence type="ECO:0000259" key="9">
    <source>
        <dbReference type="PROSITE" id="PS50235"/>
    </source>
</evidence>
<dbReference type="PROSITE" id="PS00973">
    <property type="entry name" value="USP_2"/>
    <property type="match status" value="1"/>
</dbReference>
<keyword evidence="5 7" id="KW-0378">Hydrolase</keyword>
<dbReference type="Gramene" id="Aco007868.1.mrna1">
    <property type="protein sequence ID" value="Aco007868.1.mrna1"/>
    <property type="gene ID" value="Aco007868.1.path1"/>
</dbReference>
<dbReference type="Proteomes" id="UP000515123">
    <property type="component" value="Linkage group 21"/>
</dbReference>
<dbReference type="GO" id="GO:0005634">
    <property type="term" value="C:nucleus"/>
    <property type="evidence" value="ECO:0007669"/>
    <property type="project" value="TreeGrafter"/>
</dbReference>
<dbReference type="AlphaFoldDB" id="A0A6P5GZG4"/>
<comment type="function">
    <text evidence="7">Recognizes and hydrolyzes the peptide bond at the C-terminal Gly of ubiquitin. Involved in the processing of poly-ubiquitin precursors as well as that of ubiquitinated proteins.</text>
</comment>
<dbReference type="GO" id="GO:0005829">
    <property type="term" value="C:cytosol"/>
    <property type="evidence" value="ECO:0007669"/>
    <property type="project" value="TreeGrafter"/>
</dbReference>
<dbReference type="GO" id="GO:0006508">
    <property type="term" value="P:proteolysis"/>
    <property type="evidence" value="ECO:0007669"/>
    <property type="project" value="UniProtKB-KW"/>
</dbReference>
<dbReference type="GO" id="GO:0016579">
    <property type="term" value="P:protein deubiquitination"/>
    <property type="evidence" value="ECO:0007669"/>
    <property type="project" value="InterPro"/>
</dbReference>
<dbReference type="InterPro" id="IPR018200">
    <property type="entry name" value="USP_CS"/>
</dbReference>